<keyword evidence="2" id="KW-1185">Reference proteome</keyword>
<organism evidence="1 2">
    <name type="scientific">Actinomadura meridiana</name>
    <dbReference type="NCBI Taxonomy" id="559626"/>
    <lineage>
        <taxon>Bacteria</taxon>
        <taxon>Bacillati</taxon>
        <taxon>Actinomycetota</taxon>
        <taxon>Actinomycetes</taxon>
        <taxon>Streptosporangiales</taxon>
        <taxon>Thermomonosporaceae</taxon>
        <taxon>Actinomadura</taxon>
    </lineage>
</organism>
<dbReference type="Proteomes" id="UP001501710">
    <property type="component" value="Unassembled WGS sequence"/>
</dbReference>
<proteinExistence type="predicted"/>
<evidence type="ECO:0000313" key="1">
    <source>
        <dbReference type="EMBL" id="GAA4242087.1"/>
    </source>
</evidence>
<dbReference type="Gene3D" id="3.40.190.10">
    <property type="entry name" value="Periplasmic binding protein-like II"/>
    <property type="match status" value="1"/>
</dbReference>
<comment type="caution">
    <text evidence="1">The sequence shown here is derived from an EMBL/GenBank/DDBJ whole genome shotgun (WGS) entry which is preliminary data.</text>
</comment>
<gene>
    <name evidence="1" type="ORF">GCM10022254_73540</name>
</gene>
<evidence type="ECO:0000313" key="2">
    <source>
        <dbReference type="Proteomes" id="UP001501710"/>
    </source>
</evidence>
<sequence>MRHAFVGTMTIVDTVSIQLALTKGLFRSEGLTVRTRTIQGGAAGIPLLKSGQLDRATSLRS</sequence>
<evidence type="ECO:0008006" key="3">
    <source>
        <dbReference type="Google" id="ProtNLM"/>
    </source>
</evidence>
<dbReference type="EMBL" id="BAABAS010000029">
    <property type="protein sequence ID" value="GAA4242087.1"/>
    <property type="molecule type" value="Genomic_DNA"/>
</dbReference>
<reference evidence="2" key="1">
    <citation type="journal article" date="2019" name="Int. J. Syst. Evol. Microbiol.">
        <title>The Global Catalogue of Microorganisms (GCM) 10K type strain sequencing project: providing services to taxonomists for standard genome sequencing and annotation.</title>
        <authorList>
            <consortium name="The Broad Institute Genomics Platform"/>
            <consortium name="The Broad Institute Genome Sequencing Center for Infectious Disease"/>
            <person name="Wu L."/>
            <person name="Ma J."/>
        </authorList>
    </citation>
    <scope>NUCLEOTIDE SEQUENCE [LARGE SCALE GENOMIC DNA]</scope>
    <source>
        <strain evidence="2">JCM 17440</strain>
    </source>
</reference>
<name>A0ABP8CQV2_9ACTN</name>
<protein>
    <recommendedName>
        <fullName evidence="3">SsuA/THI5-like domain-containing protein</fullName>
    </recommendedName>
</protein>
<accession>A0ABP8CQV2</accession>